<dbReference type="PANTHER" id="PTHR48090">
    <property type="entry name" value="UNDECAPRENYL-PHOSPHATE 4-DEOXY-4-FORMAMIDO-L-ARABINOSE TRANSFERASE-RELATED"/>
    <property type="match status" value="1"/>
</dbReference>
<sequence length="148" mass="15533">MRLLSDRWGMTVANLIAAPPVVVPAFAGTRPTTVDFSVVIPFHKPGGRLLSTVQRLAEVLHAQNISFEVIAVSAGCIDGSGATLADVAHTRVIASREIQDKGAALDAGFAAAGGTWIGILDIDGDGEIDPYEVVENLHRARDGYAIEA</sequence>
<reference evidence="3 4" key="1">
    <citation type="submission" date="2019-02" db="EMBL/GenBank/DDBJ databases">
        <title>Sequencing the genomes of 1000 actinobacteria strains.</title>
        <authorList>
            <person name="Klenk H.-P."/>
        </authorList>
    </citation>
    <scope>NUCLEOTIDE SEQUENCE [LARGE SCALE GENOMIC DNA]</scope>
    <source>
        <strain evidence="3 4">DSM 45162</strain>
    </source>
</reference>
<keyword evidence="4" id="KW-1185">Reference proteome</keyword>
<comment type="similarity">
    <text evidence="1">Belongs to the glycosyltransferase 2 family.</text>
</comment>
<dbReference type="Gene3D" id="3.90.550.10">
    <property type="entry name" value="Spore Coat Polysaccharide Biosynthesis Protein SpsA, Chain A"/>
    <property type="match status" value="1"/>
</dbReference>
<evidence type="ECO:0000256" key="1">
    <source>
        <dbReference type="ARBA" id="ARBA00006739"/>
    </source>
</evidence>
<dbReference type="PROSITE" id="PS00018">
    <property type="entry name" value="EF_HAND_1"/>
    <property type="match status" value="1"/>
</dbReference>
<evidence type="ECO:0000259" key="2">
    <source>
        <dbReference type="Pfam" id="PF00535"/>
    </source>
</evidence>
<dbReference type="GO" id="GO:0016740">
    <property type="term" value="F:transferase activity"/>
    <property type="evidence" value="ECO:0007669"/>
    <property type="project" value="UniProtKB-KW"/>
</dbReference>
<gene>
    <name evidence="3" type="ORF">EV385_1215</name>
</gene>
<evidence type="ECO:0000313" key="4">
    <source>
        <dbReference type="Proteomes" id="UP000292564"/>
    </source>
</evidence>
<protein>
    <submittedName>
        <fullName evidence="3">Glycosyl transferase family 2</fullName>
    </submittedName>
</protein>
<feature type="domain" description="Glycosyltransferase 2-like" evidence="2">
    <location>
        <begin position="37"/>
        <end position="130"/>
    </location>
</feature>
<comment type="caution">
    <text evidence="3">The sequence shown here is derived from an EMBL/GenBank/DDBJ whole genome shotgun (WGS) entry which is preliminary data.</text>
</comment>
<dbReference type="EMBL" id="SHKY01000001">
    <property type="protein sequence ID" value="RZU49465.1"/>
    <property type="molecule type" value="Genomic_DNA"/>
</dbReference>
<organism evidence="3 4">
    <name type="scientific">Krasilnikovia cinnamomea</name>
    <dbReference type="NCBI Taxonomy" id="349313"/>
    <lineage>
        <taxon>Bacteria</taxon>
        <taxon>Bacillati</taxon>
        <taxon>Actinomycetota</taxon>
        <taxon>Actinomycetes</taxon>
        <taxon>Micromonosporales</taxon>
        <taxon>Micromonosporaceae</taxon>
        <taxon>Krasilnikovia</taxon>
    </lineage>
</organism>
<proteinExistence type="inferred from homology"/>
<dbReference type="SUPFAM" id="SSF53448">
    <property type="entry name" value="Nucleotide-diphospho-sugar transferases"/>
    <property type="match status" value="1"/>
</dbReference>
<dbReference type="PANTHER" id="PTHR48090:SF7">
    <property type="entry name" value="RFBJ PROTEIN"/>
    <property type="match status" value="1"/>
</dbReference>
<dbReference type="AlphaFoldDB" id="A0A4Q7ZH26"/>
<name>A0A4Q7ZH26_9ACTN</name>
<dbReference type="InterPro" id="IPR050256">
    <property type="entry name" value="Glycosyltransferase_2"/>
</dbReference>
<dbReference type="InterPro" id="IPR001173">
    <property type="entry name" value="Glyco_trans_2-like"/>
</dbReference>
<evidence type="ECO:0000313" key="3">
    <source>
        <dbReference type="EMBL" id="RZU49465.1"/>
    </source>
</evidence>
<dbReference type="InterPro" id="IPR029044">
    <property type="entry name" value="Nucleotide-diphossugar_trans"/>
</dbReference>
<keyword evidence="3" id="KW-0808">Transferase</keyword>
<accession>A0A4Q7ZH26</accession>
<dbReference type="InterPro" id="IPR018247">
    <property type="entry name" value="EF_Hand_1_Ca_BS"/>
</dbReference>
<dbReference type="Pfam" id="PF00535">
    <property type="entry name" value="Glycos_transf_2"/>
    <property type="match status" value="1"/>
</dbReference>
<dbReference type="Proteomes" id="UP000292564">
    <property type="component" value="Unassembled WGS sequence"/>
</dbReference>